<sequence length="110" mass="12613">MSNRRYLDVRITSNLPYVIWKLIHVDPHIILCAGPPPVHQLIRNDKTEKPPTVTVSSAPTFSSVLRPEDGHRGIESPHSQTDFLIWTSNVGDIRISHILKHYARSLEIWK</sequence>
<dbReference type="AlphaFoldDB" id="E9J078"/>
<gene>
    <name evidence="1" type="ORF">SINV_01742</name>
</gene>
<proteinExistence type="predicted"/>
<feature type="non-terminal residue" evidence="1">
    <location>
        <position position="110"/>
    </location>
</feature>
<dbReference type="HOGENOM" id="CLU_2174089_0_0_1"/>
<dbReference type="EMBL" id="GL767314">
    <property type="protein sequence ID" value="EFZ13774.1"/>
    <property type="molecule type" value="Genomic_DNA"/>
</dbReference>
<evidence type="ECO:0000313" key="1">
    <source>
        <dbReference type="EMBL" id="EFZ13774.1"/>
    </source>
</evidence>
<protein>
    <submittedName>
        <fullName evidence="1">Uncharacterized protein</fullName>
    </submittedName>
</protein>
<accession>E9J078</accession>
<name>E9J078_SOLIN</name>
<organism>
    <name type="scientific">Solenopsis invicta</name>
    <name type="common">Red imported fire ant</name>
    <name type="synonym">Solenopsis wagneri</name>
    <dbReference type="NCBI Taxonomy" id="13686"/>
    <lineage>
        <taxon>Eukaryota</taxon>
        <taxon>Metazoa</taxon>
        <taxon>Ecdysozoa</taxon>
        <taxon>Arthropoda</taxon>
        <taxon>Hexapoda</taxon>
        <taxon>Insecta</taxon>
        <taxon>Pterygota</taxon>
        <taxon>Neoptera</taxon>
        <taxon>Endopterygota</taxon>
        <taxon>Hymenoptera</taxon>
        <taxon>Apocrita</taxon>
        <taxon>Aculeata</taxon>
        <taxon>Formicoidea</taxon>
        <taxon>Formicidae</taxon>
        <taxon>Myrmicinae</taxon>
        <taxon>Solenopsis</taxon>
    </lineage>
</organism>
<reference evidence="1" key="1">
    <citation type="journal article" date="2011" name="Proc. Natl. Acad. Sci. U.S.A.">
        <title>The genome of the fire ant Solenopsis invicta.</title>
        <authorList>
            <person name="Wurm Y."/>
            <person name="Wang J."/>
            <person name="Riba-Grognuz O."/>
            <person name="Corona M."/>
            <person name="Nygaard S."/>
            <person name="Hunt B.G."/>
            <person name="Ingram K.K."/>
            <person name="Falquet L."/>
            <person name="Nipitwattanaphon M."/>
            <person name="Gotzek D."/>
            <person name="Dijkstra M.B."/>
            <person name="Oettler J."/>
            <person name="Comtesse F."/>
            <person name="Shih C.J."/>
            <person name="Wu W.J."/>
            <person name="Yang C.C."/>
            <person name="Thomas J."/>
            <person name="Beaudoing E."/>
            <person name="Pradervand S."/>
            <person name="Flegel V."/>
            <person name="Cook E.D."/>
            <person name="Fabbretti R."/>
            <person name="Stockinger H."/>
            <person name="Long L."/>
            <person name="Farmerie W.G."/>
            <person name="Oakey J."/>
            <person name="Boomsma J.J."/>
            <person name="Pamilo P."/>
            <person name="Yi S.V."/>
            <person name="Heinze J."/>
            <person name="Goodisman M.A."/>
            <person name="Farinelli L."/>
            <person name="Harshman K."/>
            <person name="Hulo N."/>
            <person name="Cerutti L."/>
            <person name="Xenarios I."/>
            <person name="Shoemaker D."/>
            <person name="Keller L."/>
        </authorList>
    </citation>
    <scope>NUCLEOTIDE SEQUENCE [LARGE SCALE GENOMIC DNA]</scope>
</reference>